<dbReference type="InterPro" id="IPR003660">
    <property type="entry name" value="HAMP_dom"/>
</dbReference>
<dbReference type="GO" id="GO:0006935">
    <property type="term" value="P:chemotaxis"/>
    <property type="evidence" value="ECO:0007669"/>
    <property type="project" value="UniProtKB-KW"/>
</dbReference>
<protein>
    <submittedName>
        <fullName evidence="8">Methyl-accepting chemotaxis protein I (Serine chemoreceptor protein)</fullName>
    </submittedName>
</protein>
<evidence type="ECO:0000313" key="8">
    <source>
        <dbReference type="EMBL" id="RCK81171.1"/>
    </source>
</evidence>
<dbReference type="Pfam" id="PF00015">
    <property type="entry name" value="MCPsignal"/>
    <property type="match status" value="1"/>
</dbReference>
<dbReference type="Gene3D" id="1.10.287.950">
    <property type="entry name" value="Methyl-accepting chemotaxis protein"/>
    <property type="match status" value="1"/>
</dbReference>
<evidence type="ECO:0000256" key="3">
    <source>
        <dbReference type="PROSITE-ProRule" id="PRU00284"/>
    </source>
</evidence>
<evidence type="ECO:0000313" key="9">
    <source>
        <dbReference type="Proteomes" id="UP000252355"/>
    </source>
</evidence>
<dbReference type="PANTHER" id="PTHR43531:SF11">
    <property type="entry name" value="METHYL-ACCEPTING CHEMOTAXIS PROTEIN 3"/>
    <property type="match status" value="1"/>
</dbReference>
<sequence>MFDHLPLSRKLLGGFGLIALITLVVGGVGLHGLSVLGGHLVEIGKVRLPSLEHLSVLSSQMRQIVIANRTMLNPALGEEQFKAQFGVIAKAREEYQRALAAYEALPQTSEESVAWKKFQGDHAAWWAEVETYLRVAQEYAELGIRNPDRLGQDLALFRGDHYALLLRLADYVEGREEWSGGDDHTACRFGKWLPTFETVNPVIRGILEEIASPHTRFHGCARRIRQAIEKGNREEAMKILHGEMEEAAGQTLGKFDELLKVAARSQEALQRMQALVMGPVVERLGTALASLERVEEINSQIARQALSASDTDQSRTSWIMTLGMAIGFLLALAGGWFIGSNINGILADFRREMERLIQAAVAGRLTTRARLEAIHFEFQPLAEGMNKTLDAVIGPLHVAAAYIDRLGRGDVPPPITDPYQGDFDTLKQSLNNCITNVKALIDDSVMLATAAAEGRLSTRADPSRHQGDFRRIVEGVNRTLDAVIGPLTVTAAYLDRISQGDLPPRLTEQYHGDFNAIKTSLNVLIDALNAINTLAREMAQGNLQVQVALRSDKDELMRSLQLMIKRLTEVVTDIRTAASNVAHGSNELAASAEQLSSGANDQAAAAEEASSSMEEMSSNIQQNAENAAQTEKIARQAAEDAQEGGKAVAQTVEAMQEIASRISIIEEIARQTNLLALNAAIEAARAGEHGKGFAVVASEVRKLAERSQLAAREIRDLSASSLQVAQQAGEMLARIVPDIRKTSQLVQEISAACKEQSAGAHQINTAIQQLDKIIQQNAGAAEELASTSEEMASQADQMRSIIGFFKVDGAEEEGAESLLVPRPSSRAGQDDQPTGRPRRDPPRAAGSRPGAGGRAIRSGRGVELKMDDGAAATGDPEFERY</sequence>
<feature type="domain" description="HAMP" evidence="7">
    <location>
        <begin position="390"/>
        <end position="442"/>
    </location>
</feature>
<dbReference type="Pfam" id="PF12729">
    <property type="entry name" value="4HB_MCP_1"/>
    <property type="match status" value="1"/>
</dbReference>
<dbReference type="InterPro" id="IPR004089">
    <property type="entry name" value="MCPsignal_dom"/>
</dbReference>
<dbReference type="SMART" id="SM00283">
    <property type="entry name" value="MA"/>
    <property type="match status" value="1"/>
</dbReference>
<dbReference type="SUPFAM" id="SSF58104">
    <property type="entry name" value="Methyl-accepting chemotaxis protein (MCP) signaling domain"/>
    <property type="match status" value="1"/>
</dbReference>
<gene>
    <name evidence="8" type="ORF">OZSIB_2548</name>
</gene>
<feature type="domain" description="Methyl-accepting transducer" evidence="6">
    <location>
        <begin position="577"/>
        <end position="792"/>
    </location>
</feature>
<dbReference type="PROSITE" id="PS50885">
    <property type="entry name" value="HAMP"/>
    <property type="match status" value="2"/>
</dbReference>
<organism evidence="8 9">
    <name type="scientific">Candidatus Ozemobacter sibiricus</name>
    <dbReference type="NCBI Taxonomy" id="2268124"/>
    <lineage>
        <taxon>Bacteria</taxon>
        <taxon>Candidatus Ozemobacteria</taxon>
        <taxon>Candidatus Ozemobacterales</taxon>
        <taxon>Candidatus Ozemobacteraceae</taxon>
        <taxon>Candidatus Ozemobacter</taxon>
    </lineage>
</organism>
<dbReference type="Gene3D" id="1.20.120.1530">
    <property type="match status" value="1"/>
</dbReference>
<feature type="compositionally biased region" description="Low complexity" evidence="4">
    <location>
        <begin position="603"/>
        <end position="618"/>
    </location>
</feature>
<dbReference type="GO" id="GO:0005886">
    <property type="term" value="C:plasma membrane"/>
    <property type="evidence" value="ECO:0007669"/>
    <property type="project" value="TreeGrafter"/>
</dbReference>
<keyword evidence="5" id="KW-0812">Transmembrane</keyword>
<feature type="compositionally biased region" description="Polar residues" evidence="4">
    <location>
        <begin position="619"/>
        <end position="629"/>
    </location>
</feature>
<keyword evidence="3" id="KW-0807">Transducer</keyword>
<dbReference type="Proteomes" id="UP000252355">
    <property type="component" value="Unassembled WGS sequence"/>
</dbReference>
<feature type="transmembrane region" description="Helical" evidence="5">
    <location>
        <begin position="318"/>
        <end position="338"/>
    </location>
</feature>
<dbReference type="AlphaFoldDB" id="A0A367ZV10"/>
<feature type="transmembrane region" description="Helical" evidence="5">
    <location>
        <begin position="12"/>
        <end position="37"/>
    </location>
</feature>
<feature type="compositionally biased region" description="Low complexity" evidence="4">
    <location>
        <begin position="843"/>
        <end position="859"/>
    </location>
</feature>
<comment type="similarity">
    <text evidence="2">Belongs to the methyl-accepting chemotaxis (MCP) protein family.</text>
</comment>
<dbReference type="PANTHER" id="PTHR43531">
    <property type="entry name" value="PROTEIN ICFG"/>
    <property type="match status" value="1"/>
</dbReference>
<reference evidence="8 9" key="1">
    <citation type="submission" date="2018-05" db="EMBL/GenBank/DDBJ databases">
        <title>A metagenomic window into the 2 km-deep terrestrial subsurface aquifer revealed taxonomically and functionally diverse microbial community comprising novel uncultured bacterial lineages.</title>
        <authorList>
            <person name="Kadnikov V.V."/>
            <person name="Mardanov A.V."/>
            <person name="Beletsky A.V."/>
            <person name="Banks D."/>
            <person name="Pimenov N.V."/>
            <person name="Frank Y.A."/>
            <person name="Karnachuk O.V."/>
            <person name="Ravin N.V."/>
        </authorList>
    </citation>
    <scope>NUCLEOTIDE SEQUENCE [LARGE SCALE GENOMIC DNA]</scope>
    <source>
        <strain evidence="8">BY5</strain>
    </source>
</reference>
<evidence type="ECO:0000259" key="7">
    <source>
        <dbReference type="PROSITE" id="PS50885"/>
    </source>
</evidence>
<dbReference type="GO" id="GO:0007165">
    <property type="term" value="P:signal transduction"/>
    <property type="evidence" value="ECO:0007669"/>
    <property type="project" value="UniProtKB-KW"/>
</dbReference>
<evidence type="ECO:0000256" key="5">
    <source>
        <dbReference type="SAM" id="Phobius"/>
    </source>
</evidence>
<evidence type="ECO:0000259" key="6">
    <source>
        <dbReference type="PROSITE" id="PS50111"/>
    </source>
</evidence>
<dbReference type="InterPro" id="IPR024478">
    <property type="entry name" value="HlyB_4HB_MCP"/>
</dbReference>
<dbReference type="InterPro" id="IPR051310">
    <property type="entry name" value="MCP_chemotaxis"/>
</dbReference>
<dbReference type="Pfam" id="PF18947">
    <property type="entry name" value="HAMP_2"/>
    <property type="match status" value="2"/>
</dbReference>
<keyword evidence="8" id="KW-0675">Receptor</keyword>
<evidence type="ECO:0000256" key="4">
    <source>
        <dbReference type="SAM" id="MobiDB-lite"/>
    </source>
</evidence>
<proteinExistence type="inferred from homology"/>
<dbReference type="Pfam" id="PF13682">
    <property type="entry name" value="CZB"/>
    <property type="match status" value="1"/>
</dbReference>
<keyword evidence="5" id="KW-1133">Transmembrane helix</keyword>
<evidence type="ECO:0000256" key="2">
    <source>
        <dbReference type="ARBA" id="ARBA00029447"/>
    </source>
</evidence>
<dbReference type="InterPro" id="IPR025991">
    <property type="entry name" value="Chemoreceptor_zinc-bind_dom"/>
</dbReference>
<dbReference type="FunFam" id="1.10.287.950:FF:000001">
    <property type="entry name" value="Methyl-accepting chemotaxis sensory transducer"/>
    <property type="match status" value="1"/>
</dbReference>
<name>A0A367ZV10_9BACT</name>
<dbReference type="EMBL" id="QOQW01000003">
    <property type="protein sequence ID" value="RCK81171.1"/>
    <property type="molecule type" value="Genomic_DNA"/>
</dbReference>
<accession>A0A367ZV10</accession>
<feature type="domain" description="HAMP" evidence="7">
    <location>
        <begin position="481"/>
        <end position="533"/>
    </location>
</feature>
<dbReference type="SMART" id="SM00304">
    <property type="entry name" value="HAMP"/>
    <property type="match status" value="3"/>
</dbReference>
<feature type="region of interest" description="Disordered" evidence="4">
    <location>
        <begin position="813"/>
        <end position="881"/>
    </location>
</feature>
<keyword evidence="5" id="KW-0472">Membrane</keyword>
<feature type="region of interest" description="Disordered" evidence="4">
    <location>
        <begin position="592"/>
        <end position="641"/>
    </location>
</feature>
<dbReference type="CDD" id="cd11386">
    <property type="entry name" value="MCP_signal"/>
    <property type="match status" value="1"/>
</dbReference>
<keyword evidence="1" id="KW-0145">Chemotaxis</keyword>
<dbReference type="GO" id="GO:0004888">
    <property type="term" value="F:transmembrane signaling receptor activity"/>
    <property type="evidence" value="ECO:0007669"/>
    <property type="project" value="TreeGrafter"/>
</dbReference>
<dbReference type="PROSITE" id="PS50111">
    <property type="entry name" value="CHEMOTAXIS_TRANSDUC_2"/>
    <property type="match status" value="1"/>
</dbReference>
<evidence type="ECO:0000256" key="1">
    <source>
        <dbReference type="ARBA" id="ARBA00022500"/>
    </source>
</evidence>
<comment type="caution">
    <text evidence="8">The sequence shown here is derived from an EMBL/GenBank/DDBJ whole genome shotgun (WGS) entry which is preliminary data.</text>
</comment>
<dbReference type="Gene3D" id="1.20.120.30">
    <property type="entry name" value="Aspartate receptor, ligand-binding domain"/>
    <property type="match status" value="1"/>
</dbReference>